<proteinExistence type="predicted"/>
<feature type="region of interest" description="Disordered" evidence="2">
    <location>
        <begin position="244"/>
        <end position="390"/>
    </location>
</feature>
<dbReference type="GeneID" id="30158620"/>
<feature type="compositionally biased region" description="Polar residues" evidence="2">
    <location>
        <begin position="554"/>
        <end position="563"/>
    </location>
</feature>
<feature type="region of interest" description="Disordered" evidence="2">
    <location>
        <begin position="204"/>
        <end position="225"/>
    </location>
</feature>
<feature type="region of interest" description="Disordered" evidence="2">
    <location>
        <begin position="683"/>
        <end position="706"/>
    </location>
</feature>
<name>A0A1E3HBS5_9TREE</name>
<dbReference type="CDD" id="cd00202">
    <property type="entry name" value="ZnF_GATA"/>
    <property type="match status" value="1"/>
</dbReference>
<dbReference type="PROSITE" id="PS50114">
    <property type="entry name" value="GATA_ZN_FINGER_2"/>
    <property type="match status" value="1"/>
</dbReference>
<evidence type="ECO:0000256" key="1">
    <source>
        <dbReference type="PROSITE-ProRule" id="PRU00094"/>
    </source>
</evidence>
<sequence length="820" mass="86874">MAPSPGKIHQLPVKVLYSIDTSPHSYVTVLSGLQDVYVHYSAPSYSSGQTRTGPLQGSCVLKSVARAVCYASPECIPDNQCLDFSLYNLDPTERKPFPHAFNPAPDVTPSSWTGKGFMSWVLSESSPGTTLVRGKLVREYEFSSHHFHDMEGGLEALVAAANSTARKQDEADGKGWGLEVNVSLRQVNPEGKAEFKGRRAFEASLTKGGSDGPAPNSTNGTLSSPVAQRFPSQLQSGQNFAARPAGVGLGMEKTKSKSPGSQKKPTNQASNGQTAGKAQSSRPSSAMGRPASSTGLPPSSFPGSSSSNLGQSRPSSSLSQNPPSRTAQSNLQPPRPPQPAASDAVFQPPAPPKPAQPRPVTPPPAPRSKSPPPSTPSRRHLQALLKADGNMSPDLARHLAANPMLRQILKAVPPGASLLSQLRSVKVDDSTGGQVQDLKRKEEEKDRGSPAEPTTPTPSGPKTPLTQKPQSKQQPQNSQAAQQAKALQAAQGCCNCGTMVSSCWRVRKMKEGPPRKVCDDCGVYFNEHKQMRPQELWDPKPAPGGNATAGPGPSTSANASQSAEQKRRNQSHHPSSDLFSDGPAVRSSPRLRRRESQDHPTPTANNHYNTRSHPSEQAMPPPTPRTAALMGSVAESPRKRYKGKTGQVADSPRRATRASARAGPSEFSSEVFGFALGDVGNAHSHSGHTPAAHHHTGQSNPAALTPMLSNVSTTPIRLDHASSHANPTDNTLPSVDESGNDLDPDFDINAFLSSMDNQTLGADDFDLNSLFTGQDGGEVNGELNLEIMELLANWDEDASGDGGDKGLPQSEGMDVDGSGL</sequence>
<feature type="compositionally biased region" description="Low complexity" evidence="2">
    <location>
        <begin position="292"/>
        <end position="326"/>
    </location>
</feature>
<feature type="domain" description="GATA-type" evidence="3">
    <location>
        <begin position="487"/>
        <end position="533"/>
    </location>
</feature>
<evidence type="ECO:0000256" key="2">
    <source>
        <dbReference type="SAM" id="MobiDB-lite"/>
    </source>
</evidence>
<feature type="region of interest" description="Disordered" evidence="2">
    <location>
        <begin position="532"/>
        <end position="666"/>
    </location>
</feature>
<feature type="region of interest" description="Disordered" evidence="2">
    <location>
        <begin position="427"/>
        <end position="488"/>
    </location>
</feature>
<organism evidence="4 5">
    <name type="scientific">Cryptococcus amylolentus CBS 6039</name>
    <dbReference type="NCBI Taxonomy" id="1295533"/>
    <lineage>
        <taxon>Eukaryota</taxon>
        <taxon>Fungi</taxon>
        <taxon>Dikarya</taxon>
        <taxon>Basidiomycota</taxon>
        <taxon>Agaricomycotina</taxon>
        <taxon>Tremellomycetes</taxon>
        <taxon>Tremellales</taxon>
        <taxon>Cryptococcaceae</taxon>
        <taxon>Cryptococcus</taxon>
    </lineage>
</organism>
<dbReference type="GO" id="GO:0008270">
    <property type="term" value="F:zinc ion binding"/>
    <property type="evidence" value="ECO:0007669"/>
    <property type="project" value="UniProtKB-KW"/>
</dbReference>
<accession>A0A1E3HBS5</accession>
<dbReference type="InterPro" id="IPR000679">
    <property type="entry name" value="Znf_GATA"/>
</dbReference>
<evidence type="ECO:0000259" key="3">
    <source>
        <dbReference type="PROSITE" id="PS50114"/>
    </source>
</evidence>
<feature type="compositionally biased region" description="Polar residues" evidence="2">
    <location>
        <begin position="697"/>
        <end position="706"/>
    </location>
</feature>
<dbReference type="InterPro" id="IPR013088">
    <property type="entry name" value="Znf_NHR/GATA"/>
</dbReference>
<dbReference type="RefSeq" id="XP_018989645.1">
    <property type="nucleotide sequence ID" value="XM_019142002.1"/>
</dbReference>
<reference evidence="4 5" key="1">
    <citation type="submission" date="2016-06" db="EMBL/GenBank/DDBJ databases">
        <title>Evolution of pathogenesis and genome organization in the Tremellales.</title>
        <authorList>
            <person name="Cuomo C."/>
            <person name="Litvintseva A."/>
            <person name="Heitman J."/>
            <person name="Chen Y."/>
            <person name="Sun S."/>
            <person name="Springer D."/>
            <person name="Dromer F."/>
            <person name="Young S."/>
            <person name="Zeng Q."/>
            <person name="Chapman S."/>
            <person name="Gujja S."/>
            <person name="Saif S."/>
            <person name="Birren B."/>
        </authorList>
    </citation>
    <scope>NUCLEOTIDE SEQUENCE [LARGE SCALE GENOMIC DNA]</scope>
    <source>
        <strain evidence="4 5">CBS 6039</strain>
    </source>
</reference>
<comment type="caution">
    <text evidence="4">The sequence shown here is derived from an EMBL/GenBank/DDBJ whole genome shotgun (WGS) entry which is preliminary data.</text>
</comment>
<dbReference type="GO" id="GO:0006355">
    <property type="term" value="P:regulation of DNA-templated transcription"/>
    <property type="evidence" value="ECO:0007669"/>
    <property type="project" value="InterPro"/>
</dbReference>
<feature type="compositionally biased region" description="Polar residues" evidence="2">
    <location>
        <begin position="723"/>
        <end position="733"/>
    </location>
</feature>
<keyword evidence="1" id="KW-0479">Metal-binding</keyword>
<keyword evidence="5" id="KW-1185">Reference proteome</keyword>
<dbReference type="STRING" id="1295533.A0A1E3HBS5"/>
<feature type="region of interest" description="Disordered" evidence="2">
    <location>
        <begin position="719"/>
        <end position="741"/>
    </location>
</feature>
<evidence type="ECO:0000313" key="5">
    <source>
        <dbReference type="Proteomes" id="UP000094065"/>
    </source>
</evidence>
<feature type="compositionally biased region" description="Polar residues" evidence="2">
    <location>
        <begin position="257"/>
        <end position="284"/>
    </location>
</feature>
<keyword evidence="1" id="KW-0862">Zinc</keyword>
<keyword evidence="1" id="KW-0863">Zinc-finger</keyword>
<feature type="region of interest" description="Disordered" evidence="2">
    <location>
        <begin position="795"/>
        <end position="820"/>
    </location>
</feature>
<feature type="compositionally biased region" description="Pro residues" evidence="2">
    <location>
        <begin position="348"/>
        <end position="375"/>
    </location>
</feature>
<protein>
    <recommendedName>
        <fullName evidence="3">GATA-type domain-containing protein</fullName>
    </recommendedName>
</protein>
<dbReference type="Gene3D" id="3.30.50.10">
    <property type="entry name" value="Erythroid Transcription Factor GATA-1, subunit A"/>
    <property type="match status" value="1"/>
</dbReference>
<feature type="compositionally biased region" description="Low complexity" evidence="2">
    <location>
        <begin position="543"/>
        <end position="553"/>
    </location>
</feature>
<feature type="compositionally biased region" description="Polar residues" evidence="2">
    <location>
        <begin position="599"/>
        <end position="612"/>
    </location>
</feature>
<feature type="compositionally biased region" description="Low complexity" evidence="2">
    <location>
        <begin position="462"/>
        <end position="488"/>
    </location>
</feature>
<dbReference type="Proteomes" id="UP000094065">
    <property type="component" value="Unassembled WGS sequence"/>
</dbReference>
<feature type="compositionally biased region" description="Basic and acidic residues" evidence="2">
    <location>
        <begin position="437"/>
        <end position="449"/>
    </location>
</feature>
<evidence type="ECO:0000313" key="4">
    <source>
        <dbReference type="EMBL" id="ODN73783.1"/>
    </source>
</evidence>
<dbReference type="OrthoDB" id="3199820at2759"/>
<dbReference type="EMBL" id="AWGJ01000012">
    <property type="protein sequence ID" value="ODN73783.1"/>
    <property type="molecule type" value="Genomic_DNA"/>
</dbReference>
<dbReference type="SUPFAM" id="SSF57716">
    <property type="entry name" value="Glucocorticoid receptor-like (DNA-binding domain)"/>
    <property type="match status" value="1"/>
</dbReference>
<dbReference type="GO" id="GO:0043565">
    <property type="term" value="F:sequence-specific DNA binding"/>
    <property type="evidence" value="ECO:0007669"/>
    <property type="project" value="InterPro"/>
</dbReference>
<feature type="compositionally biased region" description="Polar residues" evidence="2">
    <location>
        <begin position="215"/>
        <end position="225"/>
    </location>
</feature>
<gene>
    <name evidence="4" type="ORF">L202_07311</name>
</gene>
<dbReference type="AlphaFoldDB" id="A0A1E3HBS5"/>